<evidence type="ECO:0000256" key="2">
    <source>
        <dbReference type="SAM" id="Phobius"/>
    </source>
</evidence>
<protein>
    <submittedName>
        <fullName evidence="3">Uncharacterized protein</fullName>
    </submittedName>
</protein>
<keyword evidence="2" id="KW-1133">Transmembrane helix</keyword>
<reference evidence="3 4" key="1">
    <citation type="submission" date="2016-09" db="EMBL/GenBank/DDBJ databases">
        <authorList>
            <person name="Capua I."/>
            <person name="De Benedictis P."/>
            <person name="Joannis T."/>
            <person name="Lombin L.H."/>
            <person name="Cattoli G."/>
        </authorList>
    </citation>
    <scope>NUCLEOTIDE SEQUENCE [LARGE SCALE GENOMIC DNA]</scope>
    <source>
        <strain evidence="3 4">IMI 309357</strain>
    </source>
</reference>
<accession>A0A1G4BQP3</accession>
<keyword evidence="4" id="KW-1185">Reference proteome</keyword>
<comment type="caution">
    <text evidence="3">The sequence shown here is derived from an EMBL/GenBank/DDBJ whole genome shotgun (WGS) entry which is preliminary data.</text>
</comment>
<feature type="region of interest" description="Disordered" evidence="1">
    <location>
        <begin position="1"/>
        <end position="54"/>
    </location>
</feature>
<dbReference type="Proteomes" id="UP000176998">
    <property type="component" value="Unassembled WGS sequence"/>
</dbReference>
<dbReference type="OrthoDB" id="5057308at2759"/>
<dbReference type="RefSeq" id="XP_022480781.1">
    <property type="nucleotide sequence ID" value="XM_022612620.1"/>
</dbReference>
<evidence type="ECO:0000256" key="1">
    <source>
        <dbReference type="SAM" id="MobiDB-lite"/>
    </source>
</evidence>
<dbReference type="AlphaFoldDB" id="A0A1G4BQP3"/>
<proteinExistence type="predicted"/>
<feature type="transmembrane region" description="Helical" evidence="2">
    <location>
        <begin position="321"/>
        <end position="349"/>
    </location>
</feature>
<dbReference type="GeneID" id="34554130"/>
<feature type="transmembrane region" description="Helical" evidence="2">
    <location>
        <begin position="280"/>
        <end position="301"/>
    </location>
</feature>
<sequence>MARASASWEKSAPPRSFSMPSPARAQRRPTVPQRQGTRGSTKKPASTSFSGKDIHETEASEVWKQCAFEAQMENTLVIAVVHPKQEGHLKIMRLMESKARTSRRIFICNAGALQKVIEQEINKKRGLECKHLRIVVSSVIQSICYQISSVVKSVFIKISGIFQRNTPYKLRIDEKSTYCSENSDSWGYRNRIAHATHELVHFFGCYFPYREKPANYDAQAWVRDQKCITPPTLEVKEEIVNTLREVTHIQNPQSSSAPESPPTPNTGPPAGEGGLKKLKALFAAVVGLVAGYGAAGGVVWFNSSGVFITGPLGLKLAVGYVSIGAAGAACAAGVGVGTAAAAAAATYLVPWERLWGWITSMLSSIWGTVKDTFVWLWEKIKSAASYVGSWF</sequence>
<keyword evidence="2" id="KW-0812">Transmembrane</keyword>
<evidence type="ECO:0000313" key="3">
    <source>
        <dbReference type="EMBL" id="OHF03645.1"/>
    </source>
</evidence>
<keyword evidence="2" id="KW-0472">Membrane</keyword>
<feature type="region of interest" description="Disordered" evidence="1">
    <location>
        <begin position="250"/>
        <end position="270"/>
    </location>
</feature>
<organism evidence="3 4">
    <name type="scientific">Colletotrichum orchidophilum</name>
    <dbReference type="NCBI Taxonomy" id="1209926"/>
    <lineage>
        <taxon>Eukaryota</taxon>
        <taxon>Fungi</taxon>
        <taxon>Dikarya</taxon>
        <taxon>Ascomycota</taxon>
        <taxon>Pezizomycotina</taxon>
        <taxon>Sordariomycetes</taxon>
        <taxon>Hypocreomycetidae</taxon>
        <taxon>Glomerellales</taxon>
        <taxon>Glomerellaceae</taxon>
        <taxon>Colletotrichum</taxon>
    </lineage>
</organism>
<name>A0A1G4BQP3_9PEZI</name>
<gene>
    <name evidence="3" type="ORF">CORC01_00964</name>
</gene>
<dbReference type="EMBL" id="MJBS01000005">
    <property type="protein sequence ID" value="OHF03645.1"/>
    <property type="molecule type" value="Genomic_DNA"/>
</dbReference>
<feature type="compositionally biased region" description="Polar residues" evidence="1">
    <location>
        <begin position="32"/>
        <end position="50"/>
    </location>
</feature>
<evidence type="ECO:0000313" key="4">
    <source>
        <dbReference type="Proteomes" id="UP000176998"/>
    </source>
</evidence>